<organism evidence="8 9">
    <name type="scientific">Branchiostoma lanceolatum</name>
    <name type="common">Common lancelet</name>
    <name type="synonym">Amphioxus lanceolatum</name>
    <dbReference type="NCBI Taxonomy" id="7740"/>
    <lineage>
        <taxon>Eukaryota</taxon>
        <taxon>Metazoa</taxon>
        <taxon>Chordata</taxon>
        <taxon>Cephalochordata</taxon>
        <taxon>Leptocardii</taxon>
        <taxon>Amphioxiformes</taxon>
        <taxon>Branchiostomatidae</taxon>
        <taxon>Branchiostoma</taxon>
    </lineage>
</organism>
<dbReference type="Pfam" id="PF13499">
    <property type="entry name" value="EF-hand_7"/>
    <property type="match status" value="1"/>
</dbReference>
<keyword evidence="3" id="KW-0479">Metal-binding</keyword>
<evidence type="ECO:0000256" key="6">
    <source>
        <dbReference type="ARBA" id="ARBA00023288"/>
    </source>
</evidence>
<dbReference type="EMBL" id="OV696697">
    <property type="protein sequence ID" value="CAH1241251.1"/>
    <property type="molecule type" value="Genomic_DNA"/>
</dbReference>
<evidence type="ECO:0000256" key="2">
    <source>
        <dbReference type="ARBA" id="ARBA00022707"/>
    </source>
</evidence>
<evidence type="ECO:0000256" key="5">
    <source>
        <dbReference type="ARBA" id="ARBA00022837"/>
    </source>
</evidence>
<evidence type="ECO:0000256" key="1">
    <source>
        <dbReference type="ARBA" id="ARBA00006049"/>
    </source>
</evidence>
<name>A0A8J9YT53_BRALA</name>
<dbReference type="PANTHER" id="PTHR23055">
    <property type="entry name" value="CALCIUM BINDING PROTEINS"/>
    <property type="match status" value="1"/>
</dbReference>
<dbReference type="InterPro" id="IPR002048">
    <property type="entry name" value="EF_hand_dom"/>
</dbReference>
<evidence type="ECO:0000313" key="9">
    <source>
        <dbReference type="Proteomes" id="UP000838412"/>
    </source>
</evidence>
<evidence type="ECO:0000256" key="4">
    <source>
        <dbReference type="ARBA" id="ARBA00022737"/>
    </source>
</evidence>
<keyword evidence="9" id="KW-1185">Reference proteome</keyword>
<dbReference type="CDD" id="cd00051">
    <property type="entry name" value="EFh"/>
    <property type="match status" value="2"/>
</dbReference>
<reference evidence="8" key="1">
    <citation type="submission" date="2022-01" db="EMBL/GenBank/DDBJ databases">
        <authorList>
            <person name="Braso-Vives M."/>
        </authorList>
    </citation>
    <scope>NUCLEOTIDE SEQUENCE</scope>
</reference>
<feature type="domain" description="EF-hand" evidence="7">
    <location>
        <begin position="154"/>
        <end position="189"/>
    </location>
</feature>
<dbReference type="Gene3D" id="1.10.238.10">
    <property type="entry name" value="EF-hand"/>
    <property type="match status" value="1"/>
</dbReference>
<keyword evidence="4" id="KW-0677">Repeat</keyword>
<dbReference type="InterPro" id="IPR018247">
    <property type="entry name" value="EF_Hand_1_Ca_BS"/>
</dbReference>
<accession>A0A8J9YT53</accession>
<evidence type="ECO:0000259" key="7">
    <source>
        <dbReference type="PROSITE" id="PS50222"/>
    </source>
</evidence>
<keyword evidence="5" id="KW-0106">Calcium</keyword>
<dbReference type="OrthoDB" id="191686at2759"/>
<dbReference type="InterPro" id="IPR028846">
    <property type="entry name" value="Recoverin"/>
</dbReference>
<feature type="domain" description="EF-hand" evidence="7">
    <location>
        <begin position="118"/>
        <end position="153"/>
    </location>
</feature>
<proteinExistence type="inferred from homology"/>
<evidence type="ECO:0000256" key="3">
    <source>
        <dbReference type="ARBA" id="ARBA00022723"/>
    </source>
</evidence>
<keyword evidence="6" id="KW-0449">Lipoprotein</keyword>
<sequence length="244" mass="28479">MGCSVGICREHKVRETRTGLTCEYCNTYCGNDSGSYLDCLANNHDRQVWGWPRRARTRPSKQQRDRLISDLTRTTNFRESEIKHLYKLFQKDCPNGLLKEQQFVRFYVDFFRTGCREKKAALARRIFRAFDHDATGTVDFREYVCGMSALLRGSKVEKLKWAFRMYDLDGNGEVTKRELLNVLMLMNELRNPGAPEEETRQMEAQQEELISGIFNSLDIDHDGKLQLKEFVEGVRSNPELFKIL</sequence>
<dbReference type="GO" id="GO:0005509">
    <property type="term" value="F:calcium ion binding"/>
    <property type="evidence" value="ECO:0007669"/>
    <property type="project" value="InterPro"/>
</dbReference>
<dbReference type="PROSITE" id="PS00018">
    <property type="entry name" value="EF_HAND_1"/>
    <property type="match status" value="3"/>
</dbReference>
<comment type="similarity">
    <text evidence="1">Belongs to the recoverin family.</text>
</comment>
<dbReference type="AlphaFoldDB" id="A0A8J9YT53"/>
<dbReference type="InterPro" id="IPR011992">
    <property type="entry name" value="EF-hand-dom_pair"/>
</dbReference>
<keyword evidence="2" id="KW-0519">Myristate</keyword>
<dbReference type="PRINTS" id="PR00450">
    <property type="entry name" value="RECOVERIN"/>
</dbReference>
<feature type="domain" description="EF-hand" evidence="7">
    <location>
        <begin position="205"/>
        <end position="240"/>
    </location>
</feature>
<dbReference type="Proteomes" id="UP000838412">
    <property type="component" value="Chromosome 12"/>
</dbReference>
<protein>
    <submittedName>
        <fullName evidence="8">NCALD protein</fullName>
    </submittedName>
</protein>
<dbReference type="SMART" id="SM00054">
    <property type="entry name" value="EFh"/>
    <property type="match status" value="3"/>
</dbReference>
<dbReference type="PROSITE" id="PS50222">
    <property type="entry name" value="EF_HAND_2"/>
    <property type="match status" value="3"/>
</dbReference>
<dbReference type="PANTHER" id="PTHR23055:SF178">
    <property type="entry name" value="NEUROCALCIN HOMOLOG"/>
    <property type="match status" value="1"/>
</dbReference>
<evidence type="ECO:0000313" key="8">
    <source>
        <dbReference type="EMBL" id="CAH1241251.1"/>
    </source>
</evidence>
<dbReference type="SUPFAM" id="SSF47473">
    <property type="entry name" value="EF-hand"/>
    <property type="match status" value="1"/>
</dbReference>
<gene>
    <name evidence="8" type="primary">NCALD</name>
    <name evidence="8" type="ORF">BLAG_LOCUS4980</name>
</gene>